<evidence type="ECO:0000256" key="2">
    <source>
        <dbReference type="SAM" id="Phobius"/>
    </source>
</evidence>
<dbReference type="EMBL" id="PKPP01000243">
    <property type="protein sequence ID" value="PWA95415.1"/>
    <property type="molecule type" value="Genomic_DNA"/>
</dbReference>
<feature type="transmembrane region" description="Helical" evidence="2">
    <location>
        <begin position="46"/>
        <end position="77"/>
    </location>
</feature>
<dbReference type="Proteomes" id="UP000245207">
    <property type="component" value="Unassembled WGS sequence"/>
</dbReference>
<feature type="transmembrane region" description="Helical" evidence="2">
    <location>
        <begin position="20"/>
        <end position="39"/>
    </location>
</feature>
<keyword evidence="2" id="KW-0812">Transmembrane</keyword>
<dbReference type="OrthoDB" id="1939140at2759"/>
<reference evidence="3 4" key="1">
    <citation type="journal article" date="2018" name="Mol. Plant">
        <title>The genome of Artemisia annua provides insight into the evolution of Asteraceae family and artemisinin biosynthesis.</title>
        <authorList>
            <person name="Shen Q."/>
            <person name="Zhang L."/>
            <person name="Liao Z."/>
            <person name="Wang S."/>
            <person name="Yan T."/>
            <person name="Shi P."/>
            <person name="Liu M."/>
            <person name="Fu X."/>
            <person name="Pan Q."/>
            <person name="Wang Y."/>
            <person name="Lv Z."/>
            <person name="Lu X."/>
            <person name="Zhang F."/>
            <person name="Jiang W."/>
            <person name="Ma Y."/>
            <person name="Chen M."/>
            <person name="Hao X."/>
            <person name="Li L."/>
            <person name="Tang Y."/>
            <person name="Lv G."/>
            <person name="Zhou Y."/>
            <person name="Sun X."/>
            <person name="Brodelius P.E."/>
            <person name="Rose J.K.C."/>
            <person name="Tang K."/>
        </authorList>
    </citation>
    <scope>NUCLEOTIDE SEQUENCE [LARGE SCALE GENOMIC DNA]</scope>
    <source>
        <strain evidence="4">cv. Huhao1</strain>
        <tissue evidence="3">Leaf</tissue>
    </source>
</reference>
<dbReference type="PANTHER" id="PTHR36760:SF4">
    <property type="match status" value="1"/>
</dbReference>
<comment type="caution">
    <text evidence="3">The sequence shown here is derived from an EMBL/GenBank/DDBJ whole genome shotgun (WGS) entry which is preliminary data.</text>
</comment>
<accession>A0A2U1QBN0</accession>
<evidence type="ECO:0000256" key="1">
    <source>
        <dbReference type="SAM" id="MobiDB-lite"/>
    </source>
</evidence>
<dbReference type="AlphaFoldDB" id="A0A2U1QBN0"/>
<feature type="region of interest" description="Disordered" evidence="1">
    <location>
        <begin position="344"/>
        <end position="372"/>
    </location>
</feature>
<gene>
    <name evidence="3" type="ORF">CTI12_AA051200</name>
</gene>
<dbReference type="STRING" id="35608.A0A2U1QBN0"/>
<keyword evidence="2" id="KW-0472">Membrane</keyword>
<organism evidence="3 4">
    <name type="scientific">Artemisia annua</name>
    <name type="common">Sweet wormwood</name>
    <dbReference type="NCBI Taxonomy" id="35608"/>
    <lineage>
        <taxon>Eukaryota</taxon>
        <taxon>Viridiplantae</taxon>
        <taxon>Streptophyta</taxon>
        <taxon>Embryophyta</taxon>
        <taxon>Tracheophyta</taxon>
        <taxon>Spermatophyta</taxon>
        <taxon>Magnoliopsida</taxon>
        <taxon>eudicotyledons</taxon>
        <taxon>Gunneridae</taxon>
        <taxon>Pentapetalae</taxon>
        <taxon>asterids</taxon>
        <taxon>campanulids</taxon>
        <taxon>Asterales</taxon>
        <taxon>Asteraceae</taxon>
        <taxon>Asteroideae</taxon>
        <taxon>Anthemideae</taxon>
        <taxon>Artemisiinae</taxon>
        <taxon>Artemisia</taxon>
    </lineage>
</organism>
<name>A0A2U1QBN0_ARTAN</name>
<protein>
    <submittedName>
        <fullName evidence="3">Uncharacterized protein</fullName>
    </submittedName>
</protein>
<keyword evidence="4" id="KW-1185">Reference proteome</keyword>
<dbReference type="PANTHER" id="PTHR36760">
    <property type="entry name" value="ACIDIC LEUCINE-RICH NUCLEAR PHOSPHOPROTEIN 32 FAMILY B PROTEIN"/>
    <property type="match status" value="1"/>
</dbReference>
<sequence length="425" mass="48274">MADHLQFSPSSSSYIKYNLNFQQFIGIIFHDLSLLCSLIKSNPIYFCYFIFFTPYLIKLVSFVSPSLIVVISLSILLTTTTTFCPKLPQCELIIVQMVMHELKSNLNNDNEDENDQNIKDLEIYKMIFDSTLLINASNEHAENVKGLENSYIDKFVVEQVLEAVAEPELISSGFKNEFSNVCLQNQLLQKKISHTDVDDLGVEKILEGSIHAESRNDVKISDLKTLEEFYEELDRFEDCVQEIEVNSDSDKVSEELSKVKQMTLLEKVGKGSKEEKVGINLSDHGKVSGTLGRSMSWRSNSSSILSSHGSMTEEKEWRRTLACKLFEERHNSLGGEEGMDSLWEDHENSNSKKYNSGIKRYSDNKDEDDEDVEMSNGHLCCLQALKLSSGKMNLGMRKPNLVKISKALKGFGWWHHVKNKNGFGT</sequence>
<keyword evidence="2" id="KW-1133">Transmembrane helix</keyword>
<evidence type="ECO:0000313" key="4">
    <source>
        <dbReference type="Proteomes" id="UP000245207"/>
    </source>
</evidence>
<proteinExistence type="predicted"/>
<evidence type="ECO:0000313" key="3">
    <source>
        <dbReference type="EMBL" id="PWA95415.1"/>
    </source>
</evidence>